<evidence type="ECO:0000256" key="7">
    <source>
        <dbReference type="ARBA" id="ARBA00023274"/>
    </source>
</evidence>
<feature type="compositionally biased region" description="Basic and acidic residues" evidence="14">
    <location>
        <begin position="187"/>
        <end position="220"/>
    </location>
</feature>
<dbReference type="InterPro" id="IPR001063">
    <property type="entry name" value="Ribosomal_uL22"/>
</dbReference>
<evidence type="ECO:0000256" key="13">
    <source>
        <dbReference type="RuleBase" id="RU004008"/>
    </source>
</evidence>
<dbReference type="Proteomes" id="UP000294882">
    <property type="component" value="Unassembled WGS sequence"/>
</dbReference>
<comment type="function">
    <text evidence="10 13">This protein binds specifically to 23S rRNA; its binding is stimulated by other ribosomal proteins, e.g., L4, L17, and L20. It is important during the early stages of 50S assembly. It makes multiple contacts with different domains of the 23S rRNA in the assembled 50S subunit and ribosome.</text>
</comment>
<dbReference type="InterPro" id="IPR036394">
    <property type="entry name" value="Ribosomal_uL22_sf"/>
</dbReference>
<evidence type="ECO:0000256" key="3">
    <source>
        <dbReference type="ARBA" id="ARBA00011838"/>
    </source>
</evidence>
<comment type="function">
    <text evidence="8">This protein binds specifically to 23S rRNA; its binding is stimulated by other ribosomal proteins, e.g. L4, L17, and L20. It is important during the early stages of 50S assembly. It makes multiple contacts with different domains of the 23S rRNA in the assembled 50S subunit and ribosome.</text>
</comment>
<dbReference type="Pfam" id="PF00237">
    <property type="entry name" value="Ribosomal_L22"/>
    <property type="match status" value="1"/>
</dbReference>
<dbReference type="CDD" id="cd00336">
    <property type="entry name" value="Ribosomal_L22"/>
    <property type="match status" value="1"/>
</dbReference>
<evidence type="ECO:0000256" key="10">
    <source>
        <dbReference type="HAMAP-Rule" id="MF_01331"/>
    </source>
</evidence>
<dbReference type="Gene3D" id="3.90.470.10">
    <property type="entry name" value="Ribosomal protein L22/L17"/>
    <property type="match status" value="1"/>
</dbReference>
<feature type="compositionally biased region" description="Basic and acidic residues" evidence="14">
    <location>
        <begin position="165"/>
        <end position="174"/>
    </location>
</feature>
<protein>
    <recommendedName>
        <fullName evidence="9 10">Large ribosomal subunit protein uL22</fullName>
    </recommendedName>
</protein>
<dbReference type="InterPro" id="IPR047867">
    <property type="entry name" value="Ribosomal_uL22_bac/org-type"/>
</dbReference>
<evidence type="ECO:0000256" key="8">
    <source>
        <dbReference type="ARBA" id="ARBA00025084"/>
    </source>
</evidence>
<dbReference type="GO" id="GO:0019843">
    <property type="term" value="F:rRNA binding"/>
    <property type="evidence" value="ECO:0007669"/>
    <property type="project" value="UniProtKB-UniRule"/>
</dbReference>
<comment type="subunit">
    <text evidence="3 10 12">Part of the 50S ribosomal subunit.</text>
</comment>
<evidence type="ECO:0000256" key="9">
    <source>
        <dbReference type="ARBA" id="ARBA00035207"/>
    </source>
</evidence>
<sequence length="220" mass="24173">MKLAQLQKSATASVKMQRISPRKARLVADLIRYRTTIDAINILRTTNKKASSILLKLLNSAIANATNNVGLDATRLFISEVLVNDGPTLKRYQPHSQGRAFSILKRTSNFYIKLSELATQAEFDKMVKEEETSNQKPKAKQVSKTTATKTEPSTPAAKKQATNKKATDEKKTEIKASPAKKPTTVKKASETKPKAAIKSEAKPKTTKSTTEKSTKEKGGK</sequence>
<dbReference type="GO" id="GO:0022625">
    <property type="term" value="C:cytosolic large ribosomal subunit"/>
    <property type="evidence" value="ECO:0007669"/>
    <property type="project" value="TreeGrafter"/>
</dbReference>
<comment type="caution">
    <text evidence="15">The sequence shown here is derived from an EMBL/GenBank/DDBJ whole genome shotgun (WGS) entry which is preliminary data.</text>
</comment>
<name>A0A4R7TSS3_9BACT</name>
<accession>A0A4R7TSS3</accession>
<comment type="similarity">
    <text evidence="2 10 11">Belongs to the universal ribosomal protein uL22 family.</text>
</comment>
<keyword evidence="7 10" id="KW-0687">Ribonucleoprotein</keyword>
<dbReference type="AlphaFoldDB" id="A0A4R7TSS3"/>
<reference evidence="15 16" key="1">
    <citation type="submission" date="2019-03" db="EMBL/GenBank/DDBJ databases">
        <title>Genomic Encyclopedia of Archaeal and Bacterial Type Strains, Phase II (KMG-II): from individual species to whole genera.</title>
        <authorList>
            <person name="Goeker M."/>
        </authorList>
    </citation>
    <scope>NUCLEOTIDE SEQUENCE [LARGE SCALE GENOMIC DNA]</scope>
    <source>
        <strain evidence="15 16">ATCC 25591</strain>
    </source>
</reference>
<evidence type="ECO:0000256" key="1">
    <source>
        <dbReference type="ARBA" id="ARBA00003478"/>
    </source>
</evidence>
<feature type="compositionally biased region" description="Polar residues" evidence="14">
    <location>
        <begin position="142"/>
        <end position="153"/>
    </location>
</feature>
<feature type="compositionally biased region" description="Low complexity" evidence="14">
    <location>
        <begin position="154"/>
        <end position="164"/>
    </location>
</feature>
<keyword evidence="4 10" id="KW-0699">rRNA-binding</keyword>
<dbReference type="SUPFAM" id="SSF54843">
    <property type="entry name" value="Ribosomal protein L22"/>
    <property type="match status" value="1"/>
</dbReference>
<dbReference type="GO" id="GO:0003735">
    <property type="term" value="F:structural constituent of ribosome"/>
    <property type="evidence" value="ECO:0007669"/>
    <property type="project" value="InterPro"/>
</dbReference>
<evidence type="ECO:0000256" key="6">
    <source>
        <dbReference type="ARBA" id="ARBA00022980"/>
    </source>
</evidence>
<dbReference type="GO" id="GO:0006412">
    <property type="term" value="P:translation"/>
    <property type="evidence" value="ECO:0007669"/>
    <property type="project" value="UniProtKB-UniRule"/>
</dbReference>
<dbReference type="NCBIfam" id="TIGR01044">
    <property type="entry name" value="rplV_bact"/>
    <property type="match status" value="1"/>
</dbReference>
<evidence type="ECO:0000256" key="2">
    <source>
        <dbReference type="ARBA" id="ARBA00009451"/>
    </source>
</evidence>
<evidence type="ECO:0000256" key="12">
    <source>
        <dbReference type="RuleBase" id="RU004006"/>
    </source>
</evidence>
<evidence type="ECO:0000256" key="4">
    <source>
        <dbReference type="ARBA" id="ARBA00022730"/>
    </source>
</evidence>
<comment type="function">
    <text evidence="1 10">The globular domain of the protein is located near the polypeptide exit tunnel on the outside of the subunit, while an extended beta-hairpin is found that lines the wall of the exit tunnel in the center of the 70S ribosome.</text>
</comment>
<proteinExistence type="inferred from homology"/>
<evidence type="ECO:0000313" key="16">
    <source>
        <dbReference type="Proteomes" id="UP000294882"/>
    </source>
</evidence>
<dbReference type="InterPro" id="IPR005727">
    <property type="entry name" value="Ribosomal_uL22_bac/chlpt-type"/>
</dbReference>
<keyword evidence="6 10" id="KW-0689">Ribosomal protein</keyword>
<dbReference type="HAMAP" id="MF_01331_B">
    <property type="entry name" value="Ribosomal_uL22_B"/>
    <property type="match status" value="1"/>
</dbReference>
<gene>
    <name evidence="10" type="primary">rplV</name>
    <name evidence="15" type="ORF">JN03_0665</name>
</gene>
<evidence type="ECO:0000256" key="11">
    <source>
        <dbReference type="RuleBase" id="RU004005"/>
    </source>
</evidence>
<organism evidence="15 16">
    <name type="scientific">Metamycoplasma hyosynoviae</name>
    <dbReference type="NCBI Taxonomy" id="29559"/>
    <lineage>
        <taxon>Bacteria</taxon>
        <taxon>Bacillati</taxon>
        <taxon>Mycoplasmatota</taxon>
        <taxon>Mycoplasmoidales</taxon>
        <taxon>Metamycoplasmataceae</taxon>
        <taxon>Metamycoplasma</taxon>
    </lineage>
</organism>
<evidence type="ECO:0000256" key="14">
    <source>
        <dbReference type="SAM" id="MobiDB-lite"/>
    </source>
</evidence>
<dbReference type="PANTHER" id="PTHR13501">
    <property type="entry name" value="CHLOROPLAST 50S RIBOSOMAL PROTEIN L22-RELATED"/>
    <property type="match status" value="1"/>
</dbReference>
<dbReference type="EMBL" id="SOCH01000007">
    <property type="protein sequence ID" value="TDU95369.1"/>
    <property type="molecule type" value="Genomic_DNA"/>
</dbReference>
<evidence type="ECO:0000256" key="5">
    <source>
        <dbReference type="ARBA" id="ARBA00022884"/>
    </source>
</evidence>
<keyword evidence="5 10" id="KW-0694">RNA-binding</keyword>
<feature type="region of interest" description="Disordered" evidence="14">
    <location>
        <begin position="128"/>
        <end position="220"/>
    </location>
</feature>
<evidence type="ECO:0000313" key="15">
    <source>
        <dbReference type="EMBL" id="TDU95369.1"/>
    </source>
</evidence>
<dbReference type="PANTHER" id="PTHR13501:SF8">
    <property type="entry name" value="LARGE RIBOSOMAL SUBUNIT PROTEIN UL22M"/>
    <property type="match status" value="1"/>
</dbReference>